<dbReference type="PANTHER" id="PTHR43603:SF1">
    <property type="entry name" value="ZINC-REGULATED GTPASE METALLOPROTEIN ACTIVATOR 1"/>
    <property type="match status" value="1"/>
</dbReference>
<dbReference type="SUPFAM" id="SSF90002">
    <property type="entry name" value="Hypothetical protein YjiA, C-terminal domain"/>
    <property type="match status" value="1"/>
</dbReference>
<evidence type="ECO:0000259" key="1">
    <source>
        <dbReference type="SMART" id="SM00833"/>
    </source>
</evidence>
<dbReference type="InterPro" id="IPR051927">
    <property type="entry name" value="Zn_Chap_cDPG_Synth"/>
</dbReference>
<sequence length="372" mass="39732">MRLTVVSSLDALCRQQACESLADAFPAAVVMVHDLLDGGVVVRRIFRHGALAQRRESMLEHPCPSCAVRLTIVPSLGSLLAAGEEHVILGLPPTVPASMVIHALGRHLDQPPTVDSAVLACAPGSVEEQIWEGQSLFEGGCTVLEQDERTPGEFLVGELDFNDTVLLADPDLVPVDAAERTRGVQLLRELARHADVLEHGSDLVLGRHRLMEALRRAATGCLELPSAPPASPFTTVVHRVERPLHPGRFHQALATLAAGCCWLRGHLCLAAAPEYRILLQGIGPRVWLENTGPWPVDQHADLLAEHIGPARDEAGPAVPAGPGEHATVLAATGEDLDAAEIARLLTDCQLTEAEMRSGITGLTDPFGLSVTH</sequence>
<dbReference type="Proteomes" id="UP000638848">
    <property type="component" value="Unassembled WGS sequence"/>
</dbReference>
<protein>
    <recommendedName>
        <fullName evidence="1">CobW C-terminal domain-containing protein</fullName>
    </recommendedName>
</protein>
<feature type="domain" description="CobW C-terminal" evidence="1">
    <location>
        <begin position="233"/>
        <end position="349"/>
    </location>
</feature>
<name>A0A917H014_9MICC</name>
<reference evidence="2" key="2">
    <citation type="submission" date="2020-09" db="EMBL/GenBank/DDBJ databases">
        <authorList>
            <person name="Sun Q."/>
            <person name="Zhou Y."/>
        </authorList>
    </citation>
    <scope>NUCLEOTIDE SEQUENCE</scope>
    <source>
        <strain evidence="2">CGMCC 1.12187</strain>
    </source>
</reference>
<dbReference type="InterPro" id="IPR011629">
    <property type="entry name" value="CobW-like_C"/>
</dbReference>
<evidence type="ECO:0000313" key="3">
    <source>
        <dbReference type="Proteomes" id="UP000638848"/>
    </source>
</evidence>
<reference evidence="2" key="1">
    <citation type="journal article" date="2014" name="Int. J. Syst. Evol. Microbiol.">
        <title>Complete genome sequence of Corynebacterium casei LMG S-19264T (=DSM 44701T), isolated from a smear-ripened cheese.</title>
        <authorList>
            <consortium name="US DOE Joint Genome Institute (JGI-PGF)"/>
            <person name="Walter F."/>
            <person name="Albersmeier A."/>
            <person name="Kalinowski J."/>
            <person name="Ruckert C."/>
        </authorList>
    </citation>
    <scope>NUCLEOTIDE SEQUENCE</scope>
    <source>
        <strain evidence="2">CGMCC 1.12187</strain>
    </source>
</reference>
<accession>A0A917H014</accession>
<dbReference type="AlphaFoldDB" id="A0A917H014"/>
<comment type="caution">
    <text evidence="2">The sequence shown here is derived from an EMBL/GenBank/DDBJ whole genome shotgun (WGS) entry which is preliminary data.</text>
</comment>
<proteinExistence type="predicted"/>
<dbReference type="EMBL" id="BMEQ01000015">
    <property type="protein sequence ID" value="GGG62442.1"/>
    <property type="molecule type" value="Genomic_DNA"/>
</dbReference>
<dbReference type="PANTHER" id="PTHR43603">
    <property type="entry name" value="COBW DOMAIN-CONTAINING PROTEIN DDB_G0274527"/>
    <property type="match status" value="1"/>
</dbReference>
<dbReference type="RefSeq" id="WP_188538053.1">
    <property type="nucleotide sequence ID" value="NZ_BMEQ01000015.1"/>
</dbReference>
<dbReference type="Pfam" id="PF07683">
    <property type="entry name" value="CobW_C"/>
    <property type="match status" value="1"/>
</dbReference>
<keyword evidence="3" id="KW-1185">Reference proteome</keyword>
<gene>
    <name evidence="2" type="ORF">GCM10011374_27030</name>
</gene>
<organism evidence="2 3">
    <name type="scientific">Kocuria dechangensis</name>
    <dbReference type="NCBI Taxonomy" id="1176249"/>
    <lineage>
        <taxon>Bacteria</taxon>
        <taxon>Bacillati</taxon>
        <taxon>Actinomycetota</taxon>
        <taxon>Actinomycetes</taxon>
        <taxon>Micrococcales</taxon>
        <taxon>Micrococcaceae</taxon>
        <taxon>Kocuria</taxon>
    </lineage>
</organism>
<dbReference type="SMART" id="SM00833">
    <property type="entry name" value="CobW_C"/>
    <property type="match status" value="1"/>
</dbReference>
<evidence type="ECO:0000313" key="2">
    <source>
        <dbReference type="EMBL" id="GGG62442.1"/>
    </source>
</evidence>